<sequence>MPSSRQLPPGVYWRRRAFVLGIAFALVFVIARLLTAGSDGSSDERPAAEQAGGEVKETAAGDEGADATAGATGAATGPATVPTTPTLAVPDGECAAADVVVTPSIAPGATAGRDVTISLSLQTRESEACTWQVSADSLVVKVAQGAEDVWTTRQCQQAIPAQSVVVRRAVPATIQLTWAEARESTDGCTRRAGWADPGDFTVAAAALGGEPAEADFTLSAPVAATIQVTPKAEHTKKAKKSRTPVN</sequence>
<dbReference type="EMBL" id="JACCBF010000001">
    <property type="protein sequence ID" value="NYD32982.1"/>
    <property type="molecule type" value="Genomic_DNA"/>
</dbReference>
<comment type="caution">
    <text evidence="2">The sequence shown here is derived from an EMBL/GenBank/DDBJ whole genome shotgun (WGS) entry which is preliminary data.</text>
</comment>
<evidence type="ECO:0000313" key="3">
    <source>
        <dbReference type="Proteomes" id="UP000582231"/>
    </source>
</evidence>
<accession>A0A852S2D7</accession>
<feature type="compositionally biased region" description="Low complexity" evidence="1">
    <location>
        <begin position="66"/>
        <end position="87"/>
    </location>
</feature>
<reference evidence="2 3" key="1">
    <citation type="submission" date="2020-07" db="EMBL/GenBank/DDBJ databases">
        <title>Sequencing the genomes of 1000 actinobacteria strains.</title>
        <authorList>
            <person name="Klenk H.-P."/>
        </authorList>
    </citation>
    <scope>NUCLEOTIDE SEQUENCE [LARGE SCALE GENOMIC DNA]</scope>
    <source>
        <strain evidence="2 3">DSM 19082</strain>
    </source>
</reference>
<protein>
    <submittedName>
        <fullName evidence="2">Uncharacterized protein</fullName>
    </submittedName>
</protein>
<dbReference type="Proteomes" id="UP000582231">
    <property type="component" value="Unassembled WGS sequence"/>
</dbReference>
<gene>
    <name evidence="2" type="ORF">BJ958_004528</name>
</gene>
<dbReference type="AlphaFoldDB" id="A0A852S2D7"/>
<organism evidence="2 3">
    <name type="scientific">Nocardioides kongjuensis</name>
    <dbReference type="NCBI Taxonomy" id="349522"/>
    <lineage>
        <taxon>Bacteria</taxon>
        <taxon>Bacillati</taxon>
        <taxon>Actinomycetota</taxon>
        <taxon>Actinomycetes</taxon>
        <taxon>Propionibacteriales</taxon>
        <taxon>Nocardioidaceae</taxon>
        <taxon>Nocardioides</taxon>
    </lineage>
</organism>
<dbReference type="RefSeq" id="WP_179729084.1">
    <property type="nucleotide sequence ID" value="NZ_BAABEF010000001.1"/>
</dbReference>
<evidence type="ECO:0000256" key="1">
    <source>
        <dbReference type="SAM" id="MobiDB-lite"/>
    </source>
</evidence>
<proteinExistence type="predicted"/>
<name>A0A852S2D7_9ACTN</name>
<keyword evidence="3" id="KW-1185">Reference proteome</keyword>
<feature type="region of interest" description="Disordered" evidence="1">
    <location>
        <begin position="39"/>
        <end position="87"/>
    </location>
</feature>
<evidence type="ECO:0000313" key="2">
    <source>
        <dbReference type="EMBL" id="NYD32982.1"/>
    </source>
</evidence>